<evidence type="ECO:0000313" key="3">
    <source>
        <dbReference type="Proteomes" id="UP000503399"/>
    </source>
</evidence>
<keyword evidence="1" id="KW-0732">Signal</keyword>
<evidence type="ECO:0000256" key="1">
    <source>
        <dbReference type="SAM" id="SignalP"/>
    </source>
</evidence>
<gene>
    <name evidence="2" type="ORF">R50_1969</name>
</gene>
<evidence type="ECO:0000313" key="2">
    <source>
        <dbReference type="EMBL" id="CAB1129466.1"/>
    </source>
</evidence>
<sequence length="649" mass="66546">MRNERMWRRMRKRMLAASGLGALVVTTAACGAAPAPQTQAARPAAVTTASLTQTATRLAGSTRAGTALAIAKEQYPTGASTVILASGADQNLFDPLVAGPLAYALKAPILLTNTATALNPTTATGLQELGAKTVILVGADNNATLQHVLTSQGYTVTGYGSSDQYATATAVAQALLKATGQSSFSTVFITSGNPANVVDALSGGSPAAMMKAPILLAPSAVNGQTALPASEAALAAQATTAYQLGAMAFATVTNLPTGANVVDLGEQDRFGTSWAVNFHFFPSPTEVFVANGAQAHIVDALAATPYAAAMEAPVLLVNDGAVPTHANRYLSTLAPGTFSVVTFGGSASIPSGVGHKMQGMGGGTVFATLDGLNRQYIHQRDALVHQALPEIPASGPYADRVTVSLLNNPTIMQQYGGPAVPASPQAVGVSLPASMPSDGAIIGLTPTVISRLAQQMDALPRVAGTPPLSNAQIVAAVRTAARYLIDGDSNQARPGSALVNPQGLQAGSIRPHVVDTPQDAAAWLVDGAPATLPSRNYVYRVWADVSDVSASASPSFAQSPEPSGHIGMYVTLSGLQVDLLESGLDGTKMTIGLYPYHNIQVALDLVQSGSQWRWYVDANVPEANGQATYAGSGTPAGRAIPTQVFWTAN</sequence>
<protein>
    <recommendedName>
        <fullName evidence="4">Cell wall-binding repeat-containing protein</fullName>
    </recommendedName>
</protein>
<keyword evidence="3" id="KW-1185">Reference proteome</keyword>
<dbReference type="AlphaFoldDB" id="A0A6F8ZI71"/>
<proteinExistence type="predicted"/>
<dbReference type="InterPro" id="IPR051922">
    <property type="entry name" value="Bact_Sporulation_Assoc"/>
</dbReference>
<dbReference type="Gene3D" id="3.40.50.12090">
    <property type="match status" value="1"/>
</dbReference>
<dbReference type="Pfam" id="PF04122">
    <property type="entry name" value="CW_binding_2"/>
    <property type="match status" value="3"/>
</dbReference>
<reference evidence="2 3" key="1">
    <citation type="submission" date="2020-02" db="EMBL/GenBank/DDBJ databases">
        <authorList>
            <person name="Hogendoorn C."/>
        </authorList>
    </citation>
    <scope>NUCLEOTIDE SEQUENCE [LARGE SCALE GENOMIC DNA]</scope>
    <source>
        <strain evidence="2">R501</strain>
    </source>
</reference>
<organism evidence="2 3">
    <name type="scientific">Candidatus Hydrogenisulfobacillus filiaventi</name>
    <dbReference type="NCBI Taxonomy" id="2707344"/>
    <lineage>
        <taxon>Bacteria</taxon>
        <taxon>Bacillati</taxon>
        <taxon>Bacillota</taxon>
        <taxon>Clostridia</taxon>
        <taxon>Eubacteriales</taxon>
        <taxon>Clostridiales Family XVII. Incertae Sedis</taxon>
        <taxon>Candidatus Hydrogenisulfobacillus</taxon>
    </lineage>
</organism>
<dbReference type="PANTHER" id="PTHR30032:SF8">
    <property type="entry name" value="GERMINATION-SPECIFIC N-ACETYLMURAMOYL-L-ALANINE AMIDASE"/>
    <property type="match status" value="1"/>
</dbReference>
<dbReference type="EMBL" id="LR778114">
    <property type="protein sequence ID" value="CAB1129466.1"/>
    <property type="molecule type" value="Genomic_DNA"/>
</dbReference>
<dbReference type="KEGG" id="hfv:R50_1969"/>
<dbReference type="InterPro" id="IPR007253">
    <property type="entry name" value="Cell_wall-bd_2"/>
</dbReference>
<dbReference type="Proteomes" id="UP000503399">
    <property type="component" value="Chromosome"/>
</dbReference>
<name>A0A6F8ZI71_9FIRM</name>
<accession>A0A6F8ZI71</accession>
<evidence type="ECO:0008006" key="4">
    <source>
        <dbReference type="Google" id="ProtNLM"/>
    </source>
</evidence>
<dbReference type="PROSITE" id="PS51257">
    <property type="entry name" value="PROKAR_LIPOPROTEIN"/>
    <property type="match status" value="1"/>
</dbReference>
<feature type="signal peptide" evidence="1">
    <location>
        <begin position="1"/>
        <end position="32"/>
    </location>
</feature>
<dbReference type="PANTHER" id="PTHR30032">
    <property type="entry name" value="N-ACETYLMURAMOYL-L-ALANINE AMIDASE-RELATED"/>
    <property type="match status" value="1"/>
</dbReference>
<feature type="chain" id="PRO_5039511684" description="Cell wall-binding repeat-containing protein" evidence="1">
    <location>
        <begin position="33"/>
        <end position="649"/>
    </location>
</feature>